<protein>
    <recommendedName>
        <fullName evidence="2">Protein kinase domain-containing protein</fullName>
    </recommendedName>
</protein>
<dbReference type="Proteomes" id="UP001162029">
    <property type="component" value="Unassembled WGS sequence"/>
</dbReference>
<keyword evidence="1" id="KW-0472">Membrane</keyword>
<keyword evidence="1" id="KW-1133">Transmembrane helix</keyword>
<dbReference type="SMART" id="SM00220">
    <property type="entry name" value="S_TKc"/>
    <property type="match status" value="1"/>
</dbReference>
<dbReference type="InterPro" id="IPR011009">
    <property type="entry name" value="Kinase-like_dom_sf"/>
</dbReference>
<dbReference type="GO" id="GO:0004674">
    <property type="term" value="F:protein serine/threonine kinase activity"/>
    <property type="evidence" value="ECO:0007669"/>
    <property type="project" value="TreeGrafter"/>
</dbReference>
<dbReference type="AlphaFoldDB" id="A0AAV0V0Y6"/>
<name>A0AAV0V0Y6_9STRA</name>
<evidence type="ECO:0000256" key="1">
    <source>
        <dbReference type="SAM" id="Phobius"/>
    </source>
</evidence>
<dbReference type="PANTHER" id="PTHR44329">
    <property type="entry name" value="SERINE/THREONINE-PROTEIN KINASE TNNI3K-RELATED"/>
    <property type="match status" value="1"/>
</dbReference>
<evidence type="ECO:0000313" key="4">
    <source>
        <dbReference type="Proteomes" id="UP001162029"/>
    </source>
</evidence>
<dbReference type="InterPro" id="IPR008271">
    <property type="entry name" value="Ser/Thr_kinase_AS"/>
</dbReference>
<reference evidence="3" key="1">
    <citation type="submission" date="2022-12" db="EMBL/GenBank/DDBJ databases">
        <authorList>
            <person name="Webb A."/>
        </authorList>
    </citation>
    <scope>NUCLEOTIDE SEQUENCE</scope>
    <source>
        <strain evidence="3">Pd1</strain>
    </source>
</reference>
<dbReference type="Pfam" id="PF00069">
    <property type="entry name" value="Pkinase"/>
    <property type="match status" value="1"/>
</dbReference>
<evidence type="ECO:0000259" key="2">
    <source>
        <dbReference type="PROSITE" id="PS50011"/>
    </source>
</evidence>
<gene>
    <name evidence="3" type="ORF">PDE001_LOCUS7887</name>
</gene>
<accession>A0AAV0V0Y6</accession>
<dbReference type="EMBL" id="CANTFM010001596">
    <property type="protein sequence ID" value="CAI5741585.1"/>
    <property type="molecule type" value="Genomic_DNA"/>
</dbReference>
<dbReference type="PROSITE" id="PS50011">
    <property type="entry name" value="PROTEIN_KINASE_DOM"/>
    <property type="match status" value="1"/>
</dbReference>
<comment type="caution">
    <text evidence="3">The sequence shown here is derived from an EMBL/GenBank/DDBJ whole genome shotgun (WGS) entry which is preliminary data.</text>
</comment>
<feature type="domain" description="Protein kinase" evidence="2">
    <location>
        <begin position="219"/>
        <end position="486"/>
    </location>
</feature>
<feature type="transmembrane region" description="Helical" evidence="1">
    <location>
        <begin position="198"/>
        <end position="218"/>
    </location>
</feature>
<proteinExistence type="predicted"/>
<keyword evidence="4" id="KW-1185">Reference proteome</keyword>
<dbReference type="InterPro" id="IPR000719">
    <property type="entry name" value="Prot_kinase_dom"/>
</dbReference>
<dbReference type="PROSITE" id="PS00108">
    <property type="entry name" value="PROTEIN_KINASE_ST"/>
    <property type="match status" value="1"/>
</dbReference>
<dbReference type="InterPro" id="IPR051681">
    <property type="entry name" value="Ser/Thr_Kinases-Pseudokinases"/>
</dbReference>
<dbReference type="Gene3D" id="1.10.510.10">
    <property type="entry name" value="Transferase(Phosphotransferase) domain 1"/>
    <property type="match status" value="1"/>
</dbReference>
<sequence>MSVVLTTFEAFRGKDCPLEACASTGLYYADPACSWSTVWKAAQCGIIAMEKNATDITDAGSTTLWSEDGELADVPDIRLFKHVLHESSGSDGIENVLGSGSIDHSTIAAADVLFTIHQIAPLPSTTEKCPIEPFYVAPCVQFHNAEAESWCLPIRGGFVDLWLDSEISGESMSSGSTATSTNVAISNNEATTNISGTAILLVVLFILLGVTIGVMLTVRKKRDVVDVAASSTIYESLTSTTRSKRNATRMSNSRNSINERRSMELAVFCIDAKITAKRITYDSLSFDKLIARGVNGEVWRGTCGSQIVAIKQLLPEKRHDEGNVMLFSNEPIIIHRDLKSLNVLLDNRLRAKLSDFGLSRERSSDDTMTNGVGTLLWTAPEILRGEAYSEKADVYSYAIVLSALDTCLPPFALNTEVSERRMTTMQLMHLATSGEVSPQLRDECPRSLQQLTAACSSFEPSQRPNALEIVFTLRNIARNMNFDPNL</sequence>
<dbReference type="GO" id="GO:0005524">
    <property type="term" value="F:ATP binding"/>
    <property type="evidence" value="ECO:0007669"/>
    <property type="project" value="InterPro"/>
</dbReference>
<dbReference type="SUPFAM" id="SSF56112">
    <property type="entry name" value="Protein kinase-like (PK-like)"/>
    <property type="match status" value="1"/>
</dbReference>
<organism evidence="3 4">
    <name type="scientific">Peronospora destructor</name>
    <dbReference type="NCBI Taxonomy" id="86335"/>
    <lineage>
        <taxon>Eukaryota</taxon>
        <taxon>Sar</taxon>
        <taxon>Stramenopiles</taxon>
        <taxon>Oomycota</taxon>
        <taxon>Peronosporomycetes</taxon>
        <taxon>Peronosporales</taxon>
        <taxon>Peronosporaceae</taxon>
        <taxon>Peronospora</taxon>
    </lineage>
</organism>
<evidence type="ECO:0000313" key="3">
    <source>
        <dbReference type="EMBL" id="CAI5741585.1"/>
    </source>
</evidence>
<keyword evidence="1" id="KW-0812">Transmembrane</keyword>
<dbReference type="PANTHER" id="PTHR44329:SF214">
    <property type="entry name" value="PROTEIN KINASE DOMAIN-CONTAINING PROTEIN"/>
    <property type="match status" value="1"/>
</dbReference>